<gene>
    <name evidence="6" type="ORF">DF286_11160</name>
</gene>
<sequence>MSSNPSRAFRKAYSYLRFSTPEQMKGDSLRRQMSMARDYARRHNLELDETLTFHDLGVSAFRGQNAAGGRLAYFLEAVHTGLVPKGSLLLIEQLDRLSRLTPRLARRILEDILEAGISIVTLNDGREYSPESLDDPIDLLVSIMVFMRANEESVTKARRLKQAWENKRANLAERPLTSRVPAWITLDRQSNVLRLIPERAKLVRRIFELTIEGLGQHKIAETFNREGLAPWGRGKHWHRSYIAKILSNPAVIGTFQPQTLEYEDNRKVRKPLEPVQGYFPAAVPEALWKEVQALQASQRAPTRGRHARSAISNILAGLATCPTCGGTATRVNKGKRSVPSFVCARAKAGAGCSYKSVRYEWVEQAIIERLPSRLRDTPAGGGTGELDDALASVEAQLDVLRDQIKTAVGNLTFSHSPALASKLKTLEAELVELTAARDDLLDRRSAASGPLVGQRVERLLEALEAASLDREAANHAMRSVFSRVVINYPHGELVFEWTHGGTCEVPFMWPNESHLTSL</sequence>
<dbReference type="Pfam" id="PF00239">
    <property type="entry name" value="Resolvase"/>
    <property type="match status" value="1"/>
</dbReference>
<feature type="domain" description="Recombinase" evidence="5">
    <location>
        <begin position="182"/>
        <end position="304"/>
    </location>
</feature>
<dbReference type="InterPro" id="IPR038109">
    <property type="entry name" value="DNA_bind_recomb_sf"/>
</dbReference>
<dbReference type="PROSITE" id="PS51736">
    <property type="entry name" value="RECOMBINASES_3"/>
    <property type="match status" value="1"/>
</dbReference>
<evidence type="ECO:0000256" key="1">
    <source>
        <dbReference type="ARBA" id="ARBA00023125"/>
    </source>
</evidence>
<dbReference type="InterPro" id="IPR050639">
    <property type="entry name" value="SSR_resolvase"/>
</dbReference>
<dbReference type="SMART" id="SM00857">
    <property type="entry name" value="Resolvase"/>
    <property type="match status" value="1"/>
</dbReference>
<dbReference type="Proteomes" id="UP000245916">
    <property type="component" value="Unassembled WGS sequence"/>
</dbReference>
<dbReference type="CDD" id="cd00338">
    <property type="entry name" value="Ser_Recombinase"/>
    <property type="match status" value="1"/>
</dbReference>
<proteinExistence type="predicted"/>
<dbReference type="PANTHER" id="PTHR30461:SF2">
    <property type="entry name" value="SERINE RECOMBINASE PINE-RELATED"/>
    <property type="match status" value="1"/>
</dbReference>
<dbReference type="SUPFAM" id="SSF53041">
    <property type="entry name" value="Resolvase-like"/>
    <property type="match status" value="1"/>
</dbReference>
<dbReference type="RefSeq" id="WP_109271503.1">
    <property type="nucleotide sequence ID" value="NZ_QFFF01000001.1"/>
</dbReference>
<dbReference type="Pfam" id="PF07508">
    <property type="entry name" value="Recombinase"/>
    <property type="match status" value="1"/>
</dbReference>
<evidence type="ECO:0000256" key="3">
    <source>
        <dbReference type="SAM" id="Coils"/>
    </source>
</evidence>
<evidence type="ECO:0000259" key="4">
    <source>
        <dbReference type="PROSITE" id="PS51736"/>
    </source>
</evidence>
<evidence type="ECO:0000259" key="5">
    <source>
        <dbReference type="PROSITE" id="PS51737"/>
    </source>
</evidence>
<dbReference type="GO" id="GO:0003677">
    <property type="term" value="F:DNA binding"/>
    <property type="evidence" value="ECO:0007669"/>
    <property type="project" value="UniProtKB-KW"/>
</dbReference>
<accession>A0A2U2J4V7</accession>
<evidence type="ECO:0000313" key="6">
    <source>
        <dbReference type="EMBL" id="PWG03365.1"/>
    </source>
</evidence>
<feature type="coiled-coil region" evidence="3">
    <location>
        <begin position="390"/>
        <end position="476"/>
    </location>
</feature>
<keyword evidence="2" id="KW-0233">DNA recombination</keyword>
<dbReference type="InterPro" id="IPR006119">
    <property type="entry name" value="Resolv_N"/>
</dbReference>
<dbReference type="AlphaFoldDB" id="A0A2U2J4V7"/>
<keyword evidence="7" id="KW-1185">Reference proteome</keyword>
<protein>
    <recommendedName>
        <fullName evidence="8">Recombinase family protein</fullName>
    </recommendedName>
</protein>
<dbReference type="InterPro" id="IPR025827">
    <property type="entry name" value="Zn_ribbon_recom_dom"/>
</dbReference>
<dbReference type="Pfam" id="PF13408">
    <property type="entry name" value="Zn_ribbon_recom"/>
    <property type="match status" value="1"/>
</dbReference>
<dbReference type="Gene3D" id="3.90.1750.20">
    <property type="entry name" value="Putative Large Serine Recombinase, Chain B, Domain 2"/>
    <property type="match status" value="1"/>
</dbReference>
<name>A0A2U2J4V7_9SPHN</name>
<dbReference type="PROSITE" id="PS51737">
    <property type="entry name" value="RECOMBINASE_DNA_BIND"/>
    <property type="match status" value="1"/>
</dbReference>
<dbReference type="InterPro" id="IPR011109">
    <property type="entry name" value="DNA_bind_recombinase_dom"/>
</dbReference>
<comment type="caution">
    <text evidence="6">The sequence shown here is derived from an EMBL/GenBank/DDBJ whole genome shotgun (WGS) entry which is preliminary data.</text>
</comment>
<dbReference type="Gene3D" id="3.40.50.1390">
    <property type="entry name" value="Resolvase, N-terminal catalytic domain"/>
    <property type="match status" value="1"/>
</dbReference>
<feature type="domain" description="Resolvase/invertase-type recombinase catalytic" evidence="4">
    <location>
        <begin position="11"/>
        <end position="171"/>
    </location>
</feature>
<reference evidence="6 7" key="1">
    <citation type="submission" date="2018-05" db="EMBL/GenBank/DDBJ databases">
        <title>Genome of Sphingosinicella humi QZX222.</title>
        <authorList>
            <person name="Qiao Z."/>
            <person name="Wang G."/>
        </authorList>
    </citation>
    <scope>NUCLEOTIDE SEQUENCE [LARGE SCALE GENOMIC DNA]</scope>
    <source>
        <strain evidence="6 7">QZX222</strain>
    </source>
</reference>
<evidence type="ECO:0000256" key="2">
    <source>
        <dbReference type="ARBA" id="ARBA00023172"/>
    </source>
</evidence>
<dbReference type="InterPro" id="IPR036162">
    <property type="entry name" value="Resolvase-like_N_sf"/>
</dbReference>
<keyword evidence="3" id="KW-0175">Coiled coil</keyword>
<evidence type="ECO:0008006" key="8">
    <source>
        <dbReference type="Google" id="ProtNLM"/>
    </source>
</evidence>
<organism evidence="6 7">
    <name type="scientific">Allosphingosinicella humi</name>
    <dbReference type="NCBI Taxonomy" id="2068657"/>
    <lineage>
        <taxon>Bacteria</taxon>
        <taxon>Pseudomonadati</taxon>
        <taxon>Pseudomonadota</taxon>
        <taxon>Alphaproteobacteria</taxon>
        <taxon>Sphingomonadales</taxon>
        <taxon>Sphingomonadaceae</taxon>
        <taxon>Allosphingosinicella</taxon>
    </lineage>
</organism>
<dbReference type="PANTHER" id="PTHR30461">
    <property type="entry name" value="DNA-INVERTASE FROM LAMBDOID PROPHAGE"/>
    <property type="match status" value="1"/>
</dbReference>
<dbReference type="GO" id="GO:0000150">
    <property type="term" value="F:DNA strand exchange activity"/>
    <property type="evidence" value="ECO:0007669"/>
    <property type="project" value="InterPro"/>
</dbReference>
<dbReference type="OrthoDB" id="9791494at2"/>
<evidence type="ECO:0000313" key="7">
    <source>
        <dbReference type="Proteomes" id="UP000245916"/>
    </source>
</evidence>
<keyword evidence="1" id="KW-0238">DNA-binding</keyword>
<dbReference type="EMBL" id="QFFF01000001">
    <property type="protein sequence ID" value="PWG03365.1"/>
    <property type="molecule type" value="Genomic_DNA"/>
</dbReference>